<protein>
    <submittedName>
        <fullName evidence="2">Uncharacterized protein</fullName>
    </submittedName>
</protein>
<organism evidence="2 3">
    <name type="scientific">Ambrosia artemisiifolia</name>
    <name type="common">Common ragweed</name>
    <dbReference type="NCBI Taxonomy" id="4212"/>
    <lineage>
        <taxon>Eukaryota</taxon>
        <taxon>Viridiplantae</taxon>
        <taxon>Streptophyta</taxon>
        <taxon>Embryophyta</taxon>
        <taxon>Tracheophyta</taxon>
        <taxon>Spermatophyta</taxon>
        <taxon>Magnoliopsida</taxon>
        <taxon>eudicotyledons</taxon>
        <taxon>Gunneridae</taxon>
        <taxon>Pentapetalae</taxon>
        <taxon>asterids</taxon>
        <taxon>campanulids</taxon>
        <taxon>Asterales</taxon>
        <taxon>Asteraceae</taxon>
        <taxon>Asteroideae</taxon>
        <taxon>Heliantheae alliance</taxon>
        <taxon>Heliantheae</taxon>
        <taxon>Ambrosia</taxon>
    </lineage>
</organism>
<evidence type="ECO:0000256" key="1">
    <source>
        <dbReference type="SAM" id="MobiDB-lite"/>
    </source>
</evidence>
<keyword evidence="3" id="KW-1185">Reference proteome</keyword>
<evidence type="ECO:0000313" key="2">
    <source>
        <dbReference type="EMBL" id="KAI7727031.1"/>
    </source>
</evidence>
<gene>
    <name evidence="2" type="ORF">M8C21_019874</name>
</gene>
<accession>A0AAD5G4A3</accession>
<feature type="non-terminal residue" evidence="2">
    <location>
        <position position="96"/>
    </location>
</feature>
<dbReference type="EMBL" id="JAMZMK010011462">
    <property type="protein sequence ID" value="KAI7727031.1"/>
    <property type="molecule type" value="Genomic_DNA"/>
</dbReference>
<feature type="compositionally biased region" description="Polar residues" evidence="1">
    <location>
        <begin position="7"/>
        <end position="18"/>
    </location>
</feature>
<dbReference type="AlphaFoldDB" id="A0AAD5G4A3"/>
<name>A0AAD5G4A3_AMBAR</name>
<feature type="region of interest" description="Disordered" evidence="1">
    <location>
        <begin position="1"/>
        <end position="26"/>
    </location>
</feature>
<evidence type="ECO:0000313" key="3">
    <source>
        <dbReference type="Proteomes" id="UP001206925"/>
    </source>
</evidence>
<dbReference type="Proteomes" id="UP001206925">
    <property type="component" value="Unassembled WGS sequence"/>
</dbReference>
<comment type="caution">
    <text evidence="2">The sequence shown here is derived from an EMBL/GenBank/DDBJ whole genome shotgun (WGS) entry which is preliminary data.</text>
</comment>
<reference evidence="2" key="1">
    <citation type="submission" date="2022-06" db="EMBL/GenBank/DDBJ databases">
        <title>Uncovering the hologenomic basis of an extraordinary plant invasion.</title>
        <authorList>
            <person name="Bieker V.C."/>
            <person name="Martin M.D."/>
            <person name="Gilbert T."/>
            <person name="Hodgins K."/>
            <person name="Battlay P."/>
            <person name="Petersen B."/>
            <person name="Wilson J."/>
        </authorList>
    </citation>
    <scope>NUCLEOTIDE SEQUENCE</scope>
    <source>
        <strain evidence="2">AA19_3_7</strain>
        <tissue evidence="2">Leaf</tissue>
    </source>
</reference>
<proteinExistence type="predicted"/>
<sequence>AKFLHFLSQNRPSPVNTKGDSESGERWTPFVPISKQRLNKKHLKKVSQRKYRKKMMARMRIRTRKVLMSTMMKEVSSFAEFISYMGNLSVIVDNWP</sequence>
<feature type="non-terminal residue" evidence="2">
    <location>
        <position position="1"/>
    </location>
</feature>